<dbReference type="Proteomes" id="UP000280405">
    <property type="component" value="Unassembled WGS sequence"/>
</dbReference>
<keyword evidence="2" id="KW-1185">Reference proteome</keyword>
<gene>
    <name evidence="1" type="ORF">D7V20_13980</name>
</gene>
<comment type="caution">
    <text evidence="1">The sequence shown here is derived from an EMBL/GenBank/DDBJ whole genome shotgun (WGS) entry which is preliminary data.</text>
</comment>
<dbReference type="AlphaFoldDB" id="A0A3A8F6A5"/>
<dbReference type="EMBL" id="RAXT01000037">
    <property type="protein sequence ID" value="RKG36691.1"/>
    <property type="molecule type" value="Genomic_DNA"/>
</dbReference>
<evidence type="ECO:0000313" key="2">
    <source>
        <dbReference type="Proteomes" id="UP000280405"/>
    </source>
</evidence>
<evidence type="ECO:0000313" key="1">
    <source>
        <dbReference type="EMBL" id="RKG36691.1"/>
    </source>
</evidence>
<proteinExistence type="predicted"/>
<protein>
    <submittedName>
        <fullName evidence="1">Uncharacterized protein</fullName>
    </submittedName>
</protein>
<name>A0A3A8F6A5_9GAMM</name>
<dbReference type="OrthoDB" id="6692170at2"/>
<dbReference type="RefSeq" id="WP_120384801.1">
    <property type="nucleotide sequence ID" value="NZ_RAXT01000037.1"/>
</dbReference>
<sequence length="361" mass="43057">MFKNKIDRQFTQIEVDTLTNHHYPHSPQINHEDIFQWRMHKDFSPYEIRCHLNELGYTIEQPIWTFYCRMGQTKTLLPDGTKIFIGGEYEDFYDPDFKIYNDVVIQKPSGEMQLWNYSIEEFPATDFHSATYDPKTHSIFIVGNLGYSNFRKNYVTTVYQLDLDTMRIKEIECLGLMPSWLNDQIAELITDDIIEFSKGITIQNGQFIRNLYKWQLNIRTFIWSFPEQKKYSHWNIFLKDLRQELPLYECRSLLWDEEDPEKLIQTKIDMIESLDYLPNYQVYKDLYRPSLDSFTVQDEEDTNLYTCNLAGHIFVYIECLGTIEIIFSDSTNENFQQFILDDLKVKLKKMTGFDVCAEKIA</sequence>
<organism evidence="1 2">
    <name type="scientific">Acinetobacter rongchengensis</name>
    <dbReference type="NCBI Taxonomy" id="2419601"/>
    <lineage>
        <taxon>Bacteria</taxon>
        <taxon>Pseudomonadati</taxon>
        <taxon>Pseudomonadota</taxon>
        <taxon>Gammaproteobacteria</taxon>
        <taxon>Moraxellales</taxon>
        <taxon>Moraxellaceae</taxon>
        <taxon>Acinetobacter</taxon>
    </lineage>
</organism>
<reference evidence="1 2" key="1">
    <citation type="submission" date="2018-09" db="EMBL/GenBank/DDBJ databases">
        <title>The draft genome of Acinetobacter spp. strains.</title>
        <authorList>
            <person name="Qin J."/>
            <person name="Feng Y."/>
            <person name="Zong Z."/>
        </authorList>
    </citation>
    <scope>NUCLEOTIDE SEQUENCE [LARGE SCALE GENOMIC DNA]</scope>
    <source>
        <strain evidence="1 2">WCHAc060115</strain>
    </source>
</reference>
<accession>A0A3A8F6A5</accession>
<dbReference type="SUPFAM" id="SSF50965">
    <property type="entry name" value="Galactose oxidase, central domain"/>
    <property type="match status" value="1"/>
</dbReference>
<dbReference type="InterPro" id="IPR011043">
    <property type="entry name" value="Gal_Oxase/kelch_b-propeller"/>
</dbReference>